<dbReference type="AlphaFoldDB" id="A0A1T5L2U8"/>
<proteinExistence type="predicted"/>
<protein>
    <submittedName>
        <fullName evidence="2">Fe-S oxidoreductase</fullName>
    </submittedName>
</protein>
<dbReference type="GO" id="GO:0016491">
    <property type="term" value="F:oxidoreductase activity"/>
    <property type="evidence" value="ECO:0007669"/>
    <property type="project" value="UniProtKB-ARBA"/>
</dbReference>
<sequence>MNIVFAPGCALMIYKPLLADRLLKYLKENNDCKDKHLICCRHEPNLKKGTKIINVCSGCHKRYSELYDGISTISLWEVLAESETFPFPDYRGKAMTIHDACPTRTNGKVHKAIRTLLFKMNIKVVEPERTRENGVCCGDSFYGFMSNEKVKHQMKKRADEMPLEDVIVHCVSCVKSMINGGKTPRYLIDLLFNEKTHGGQCEPREWHDILDKFISEH</sequence>
<dbReference type="OrthoDB" id="5241828at2"/>
<reference evidence="2 3" key="1">
    <citation type="submission" date="2017-02" db="EMBL/GenBank/DDBJ databases">
        <authorList>
            <person name="Peterson S.W."/>
        </authorList>
    </citation>
    <scope>NUCLEOTIDE SEQUENCE [LARGE SCALE GENOMIC DNA]</scope>
    <source>
        <strain evidence="2 3">M1</strain>
    </source>
</reference>
<evidence type="ECO:0000259" key="1">
    <source>
        <dbReference type="Pfam" id="PF02754"/>
    </source>
</evidence>
<dbReference type="InterPro" id="IPR004017">
    <property type="entry name" value="Cys_rich_dom"/>
</dbReference>
<accession>A0A1T5L2U8</accession>
<dbReference type="RefSeq" id="WP_079491915.1">
    <property type="nucleotide sequence ID" value="NZ_FUZT01000005.1"/>
</dbReference>
<keyword evidence="3" id="KW-1185">Reference proteome</keyword>
<gene>
    <name evidence="2" type="ORF">SAMN02194393_02409</name>
</gene>
<evidence type="ECO:0000313" key="3">
    <source>
        <dbReference type="Proteomes" id="UP000190285"/>
    </source>
</evidence>
<evidence type="ECO:0000313" key="2">
    <source>
        <dbReference type="EMBL" id="SKC70263.1"/>
    </source>
</evidence>
<dbReference type="EMBL" id="FUZT01000005">
    <property type="protein sequence ID" value="SKC70263.1"/>
    <property type="molecule type" value="Genomic_DNA"/>
</dbReference>
<name>A0A1T5L2U8_9FIRM</name>
<dbReference type="Proteomes" id="UP000190285">
    <property type="component" value="Unassembled WGS sequence"/>
</dbReference>
<organism evidence="2 3">
    <name type="scientific">Maledivibacter halophilus</name>
    <dbReference type="NCBI Taxonomy" id="36842"/>
    <lineage>
        <taxon>Bacteria</taxon>
        <taxon>Bacillati</taxon>
        <taxon>Bacillota</taxon>
        <taxon>Clostridia</taxon>
        <taxon>Peptostreptococcales</taxon>
        <taxon>Caminicellaceae</taxon>
        <taxon>Maledivibacter</taxon>
    </lineage>
</organism>
<dbReference type="STRING" id="36842.SAMN02194393_02409"/>
<dbReference type="Pfam" id="PF02754">
    <property type="entry name" value="CCG"/>
    <property type="match status" value="1"/>
</dbReference>
<feature type="domain" description="Cysteine-rich" evidence="1">
    <location>
        <begin position="96"/>
        <end position="174"/>
    </location>
</feature>